<name>A0A926DE25_9FIRM</name>
<sequence>MAQRDRRGRFVKGESGNPGGRPKVPDEVKTILKGATVQAAQLLVETITSEEASYSMRLDAAKEVLNRVYGKSPQPIDGELDAVVQFVLGAEARELAE</sequence>
<accession>A0A926DE25</accession>
<feature type="region of interest" description="Disordered" evidence="1">
    <location>
        <begin position="1"/>
        <end position="26"/>
    </location>
</feature>
<dbReference type="Proteomes" id="UP000620366">
    <property type="component" value="Unassembled WGS sequence"/>
</dbReference>
<dbReference type="AlphaFoldDB" id="A0A926DE25"/>
<keyword evidence="4" id="KW-1185">Reference proteome</keyword>
<protein>
    <recommendedName>
        <fullName evidence="2">DUF5681 domain-containing protein</fullName>
    </recommendedName>
</protein>
<organism evidence="3 4">
    <name type="scientific">Feifania hominis</name>
    <dbReference type="NCBI Taxonomy" id="2763660"/>
    <lineage>
        <taxon>Bacteria</taxon>
        <taxon>Bacillati</taxon>
        <taxon>Bacillota</taxon>
        <taxon>Clostridia</taxon>
        <taxon>Eubacteriales</taxon>
        <taxon>Feifaniaceae</taxon>
        <taxon>Feifania</taxon>
    </lineage>
</organism>
<evidence type="ECO:0000313" key="3">
    <source>
        <dbReference type="EMBL" id="MBC8537250.1"/>
    </source>
</evidence>
<evidence type="ECO:0000313" key="4">
    <source>
        <dbReference type="Proteomes" id="UP000620366"/>
    </source>
</evidence>
<feature type="domain" description="DUF5681" evidence="2">
    <location>
        <begin position="7"/>
        <end position="69"/>
    </location>
</feature>
<reference evidence="3" key="1">
    <citation type="submission" date="2020-08" db="EMBL/GenBank/DDBJ databases">
        <title>Genome public.</title>
        <authorList>
            <person name="Liu C."/>
            <person name="Sun Q."/>
        </authorList>
    </citation>
    <scope>NUCLEOTIDE SEQUENCE</scope>
    <source>
        <strain evidence="3">BX7</strain>
    </source>
</reference>
<dbReference type="Pfam" id="PF18932">
    <property type="entry name" value="DUF5681"/>
    <property type="match status" value="1"/>
</dbReference>
<dbReference type="InterPro" id="IPR043736">
    <property type="entry name" value="DUF5681"/>
</dbReference>
<proteinExistence type="predicted"/>
<evidence type="ECO:0000259" key="2">
    <source>
        <dbReference type="Pfam" id="PF18932"/>
    </source>
</evidence>
<gene>
    <name evidence="3" type="ORF">H8695_11180</name>
</gene>
<evidence type="ECO:0000256" key="1">
    <source>
        <dbReference type="SAM" id="MobiDB-lite"/>
    </source>
</evidence>
<dbReference type="RefSeq" id="WP_249301743.1">
    <property type="nucleotide sequence ID" value="NZ_JACRSP010000006.1"/>
</dbReference>
<comment type="caution">
    <text evidence="3">The sequence shown here is derived from an EMBL/GenBank/DDBJ whole genome shotgun (WGS) entry which is preliminary data.</text>
</comment>
<dbReference type="EMBL" id="JACRSP010000006">
    <property type="protein sequence ID" value="MBC8537250.1"/>
    <property type="molecule type" value="Genomic_DNA"/>
</dbReference>
<feature type="compositionally biased region" description="Basic residues" evidence="1">
    <location>
        <begin position="1"/>
        <end position="10"/>
    </location>
</feature>